<feature type="region of interest" description="Disordered" evidence="1">
    <location>
        <begin position="376"/>
        <end position="401"/>
    </location>
</feature>
<gene>
    <name evidence="2" type="ORF">C5468_07605</name>
</gene>
<dbReference type="AlphaFoldDB" id="A0A4R4JHH9"/>
<dbReference type="RefSeq" id="WP_088372251.1">
    <property type="nucleotide sequence ID" value="NZ_CAWOLF010000006.1"/>
</dbReference>
<sequence>MTQGPNRLNRIAITIEANNVQVAKKVLHGSLLNQHDINKLFNLFFSQNFIKQDIYLESLTLNLGEINSHNFNLLFRKRLNAALSKALNKYKINNQHKNILSEIPISQKTTDNISLLHSNHLADAENFIHYLNQKDSRLNPMEAIANIKNINIKQLINQLSGLKDKWIPLLAKSCLSEQSLQRLLALKQPDLLNAINLKLSEKVNHLQYQEKQVPLGGLILNALKYIQRHNIKEIPKPNEKIISRITTELNNGGLNSASVIRLFRQSMIHNTALNSWLKQLWQTVSVSRLCQNHLSVEEYQYLLEYFMPNRSDKNISNKESIITHVDILNIRKYQNLPAYFTSNNTGKNKSDAESAINSIDFSNVQQYQRPTNQKIIAKDRQASSTSDNTSVTGRNSHNPLRTINRPHYERVLLSEQPLQYQVNNAGILILWPTLPTLFNQLGLLEAQKFIHRQAQFSAVDFLDYLIWGNEEKQVERKALNYVLCGVMADKDIKSIPIEPEKQLIINQWLDAIINQLPGWKKLSRNDSRQLFLQRPGKLLLNEQEIKITVQRQSFDVLLADWPWPLNIAKLPWLASPLHIDWQNI</sequence>
<evidence type="ECO:0000256" key="1">
    <source>
        <dbReference type="SAM" id="MobiDB-lite"/>
    </source>
</evidence>
<dbReference type="InterPro" id="IPR045538">
    <property type="entry name" value="CIS_TMP"/>
</dbReference>
<dbReference type="Pfam" id="PF19268">
    <property type="entry name" value="CIS_TMP"/>
    <property type="match status" value="1"/>
</dbReference>
<protein>
    <submittedName>
        <fullName evidence="2">Uncharacterized protein</fullName>
    </submittedName>
</protein>
<organism evidence="2 3">
    <name type="scientific">Photorhabdus luminescens subsp. mexicana</name>
    <dbReference type="NCBI Taxonomy" id="2100167"/>
    <lineage>
        <taxon>Bacteria</taxon>
        <taxon>Pseudomonadati</taxon>
        <taxon>Pseudomonadota</taxon>
        <taxon>Gammaproteobacteria</taxon>
        <taxon>Enterobacterales</taxon>
        <taxon>Morganellaceae</taxon>
        <taxon>Photorhabdus</taxon>
    </lineage>
</organism>
<accession>A0A4R4JHH9</accession>
<comment type="caution">
    <text evidence="2">The sequence shown here is derived from an EMBL/GenBank/DDBJ whole genome shotgun (WGS) entry which is preliminary data.</text>
</comment>
<dbReference type="EMBL" id="PUJX01000006">
    <property type="protein sequence ID" value="TDB53538.1"/>
    <property type="molecule type" value="Genomic_DNA"/>
</dbReference>
<name>A0A4R4JHH9_PHOLU</name>
<feature type="compositionally biased region" description="Polar residues" evidence="1">
    <location>
        <begin position="382"/>
        <end position="401"/>
    </location>
</feature>
<reference evidence="2 3" key="1">
    <citation type="journal article" date="2019" name="Int. J. Syst. Evol. Microbiol.">
        <title>Photorhabdus khanii subsp. guanajuatensis subsp. nov., isolated from Heterorhabditis atacamensis, and Photorhabdus luminescens subsp. mexicana subsp. nov., isolated from Heterorhabditis mexicana entomopathogenic nematodes.</title>
        <authorList>
            <person name="Machado R.A.R."/>
            <person name="Bruno P."/>
            <person name="Arce C.C.M."/>
            <person name="Liechti N."/>
            <person name="Kohler A."/>
            <person name="Bernal J."/>
            <person name="Bruggmann R."/>
            <person name="Turlings T.C.J."/>
        </authorList>
    </citation>
    <scope>NUCLEOTIDE SEQUENCE [LARGE SCALE GENOMIC DNA]</scope>
    <source>
        <strain evidence="2 3">MEX47-22</strain>
    </source>
</reference>
<dbReference type="Proteomes" id="UP000295550">
    <property type="component" value="Unassembled WGS sequence"/>
</dbReference>
<evidence type="ECO:0000313" key="3">
    <source>
        <dbReference type="Proteomes" id="UP000295550"/>
    </source>
</evidence>
<proteinExistence type="predicted"/>
<evidence type="ECO:0000313" key="2">
    <source>
        <dbReference type="EMBL" id="TDB53538.1"/>
    </source>
</evidence>